<keyword evidence="2" id="KW-1185">Reference proteome</keyword>
<evidence type="ECO:0000313" key="2">
    <source>
        <dbReference type="Proteomes" id="UP001634394"/>
    </source>
</evidence>
<accession>A0ABD3V5N5</accession>
<comment type="caution">
    <text evidence="1">The sequence shown here is derived from an EMBL/GenBank/DDBJ whole genome shotgun (WGS) entry which is preliminary data.</text>
</comment>
<sequence length="443" mass="49676">MAATSQTVVYAVEVQPPSCNLGRHEIRFLSLVDKTKISLPISISQCKGVPLFLASDVLNGTSVAKKNQPRIHARYAKDGFAIKLVLNGLKLDGINNSHEVWFYSIQGLFHVVFDLHSPEVQRDCLLHLKDVWLDHFHDPPLEERGVAALEFAGMSSSCDSGTKKCILNHILNFETSAEISLTESRASNSSVINTCKEDSLAKDLVTEDLDSGSVIAGEFIEKLVDFVQTQISNVDDVSHHIVCHVLTTFDYLKCISNFATDDKLLPDCGLVFFQMMEDFLTLLKSDIAETPSDKQDTFGMERQKFLLLQIISDWLGKEFHSLEKEIAKRVDLFKKENINAIDNLPPSQVIIDTLFPSFMKQLIINWLGISEKSDQDNTDLFCFEYDHDYSPKIKKPRASVTSSVTGESQSPFYPLVQLILEFASNSLVSGVAHVVYSRLRYAT</sequence>
<protein>
    <submittedName>
        <fullName evidence="1">Uncharacterized protein</fullName>
    </submittedName>
</protein>
<reference evidence="1 2" key="1">
    <citation type="submission" date="2024-11" db="EMBL/GenBank/DDBJ databases">
        <title>Chromosome-level genome assembly of the freshwater bivalve Anodonta woodiana.</title>
        <authorList>
            <person name="Chen X."/>
        </authorList>
    </citation>
    <scope>NUCLEOTIDE SEQUENCE [LARGE SCALE GENOMIC DNA]</scope>
    <source>
        <strain evidence="1">MN2024</strain>
        <tissue evidence="1">Gills</tissue>
    </source>
</reference>
<dbReference type="Proteomes" id="UP001634394">
    <property type="component" value="Unassembled WGS sequence"/>
</dbReference>
<name>A0ABD3V5N5_SINWO</name>
<proteinExistence type="predicted"/>
<dbReference type="AlphaFoldDB" id="A0ABD3V5N5"/>
<gene>
    <name evidence="1" type="ORF">ACJMK2_011220</name>
</gene>
<organism evidence="1 2">
    <name type="scientific">Sinanodonta woodiana</name>
    <name type="common">Chinese pond mussel</name>
    <name type="synonym">Anodonta woodiana</name>
    <dbReference type="NCBI Taxonomy" id="1069815"/>
    <lineage>
        <taxon>Eukaryota</taxon>
        <taxon>Metazoa</taxon>
        <taxon>Spiralia</taxon>
        <taxon>Lophotrochozoa</taxon>
        <taxon>Mollusca</taxon>
        <taxon>Bivalvia</taxon>
        <taxon>Autobranchia</taxon>
        <taxon>Heteroconchia</taxon>
        <taxon>Palaeoheterodonta</taxon>
        <taxon>Unionida</taxon>
        <taxon>Unionoidea</taxon>
        <taxon>Unionidae</taxon>
        <taxon>Unioninae</taxon>
        <taxon>Sinanodonta</taxon>
    </lineage>
</organism>
<dbReference type="EMBL" id="JBJQND010000013">
    <property type="protein sequence ID" value="KAL3856466.1"/>
    <property type="molecule type" value="Genomic_DNA"/>
</dbReference>
<evidence type="ECO:0000313" key="1">
    <source>
        <dbReference type="EMBL" id="KAL3856466.1"/>
    </source>
</evidence>